<dbReference type="InterPro" id="IPR055410">
    <property type="entry name" value="Beta-prop_CAF1B_HIR1"/>
</dbReference>
<accession>A0ABQ8F0Q2</accession>
<organism evidence="11 12">
    <name type="scientific">Batrachochytrium salamandrivorans</name>
    <dbReference type="NCBI Taxonomy" id="1357716"/>
    <lineage>
        <taxon>Eukaryota</taxon>
        <taxon>Fungi</taxon>
        <taxon>Fungi incertae sedis</taxon>
        <taxon>Chytridiomycota</taxon>
        <taxon>Chytridiomycota incertae sedis</taxon>
        <taxon>Chytridiomycetes</taxon>
        <taxon>Rhizophydiales</taxon>
        <taxon>Rhizophydiales incertae sedis</taxon>
        <taxon>Batrachochytrium</taxon>
    </lineage>
</organism>
<keyword evidence="8" id="KW-0539">Nucleus</keyword>
<keyword evidence="12" id="KW-1185">Reference proteome</keyword>
<feature type="repeat" description="WD" evidence="9">
    <location>
        <begin position="151"/>
        <end position="188"/>
    </location>
</feature>
<dbReference type="EMBL" id="JAFCIX010000438">
    <property type="protein sequence ID" value="KAH6590027.1"/>
    <property type="molecule type" value="Genomic_DNA"/>
</dbReference>
<protein>
    <recommendedName>
        <fullName evidence="10">CAF1B/HIR1 beta-propeller domain-containing protein</fullName>
    </recommendedName>
</protein>
<evidence type="ECO:0000256" key="1">
    <source>
        <dbReference type="ARBA" id="ARBA00004123"/>
    </source>
</evidence>
<keyword evidence="3 9" id="KW-0853">WD repeat</keyword>
<feature type="domain" description="CAF1B/HIR1 beta-propeller" evidence="10">
    <location>
        <begin position="324"/>
        <end position="446"/>
    </location>
</feature>
<dbReference type="InterPro" id="IPR015943">
    <property type="entry name" value="WD40/YVTN_repeat-like_dom_sf"/>
</dbReference>
<dbReference type="InterPro" id="IPR036322">
    <property type="entry name" value="WD40_repeat_dom_sf"/>
</dbReference>
<dbReference type="Pfam" id="PF24105">
    <property type="entry name" value="Beta-prop_CAF1B_HIR1"/>
    <property type="match status" value="2"/>
</dbReference>
<dbReference type="PANTHER" id="PTHR15271:SF4">
    <property type="entry name" value="CHROMATIN ASSEMBLY FACTOR 1 SUBUNIT B"/>
    <property type="match status" value="1"/>
</dbReference>
<keyword evidence="4" id="KW-0677">Repeat</keyword>
<reference evidence="11 12" key="1">
    <citation type="submission" date="2021-02" db="EMBL/GenBank/DDBJ databases">
        <title>Variation within the Batrachochytrium salamandrivorans European outbreak.</title>
        <authorList>
            <person name="Kelly M."/>
            <person name="Pasmans F."/>
            <person name="Shea T.P."/>
            <person name="Munoz J.F."/>
            <person name="Carranza S."/>
            <person name="Cuomo C.A."/>
            <person name="Martel A."/>
        </authorList>
    </citation>
    <scope>NUCLEOTIDE SEQUENCE [LARGE SCALE GENOMIC DNA]</scope>
    <source>
        <strain evidence="11 12">AMFP18/2</strain>
    </source>
</reference>
<evidence type="ECO:0000256" key="6">
    <source>
        <dbReference type="ARBA" id="ARBA00022853"/>
    </source>
</evidence>
<evidence type="ECO:0000259" key="10">
    <source>
        <dbReference type="Pfam" id="PF24105"/>
    </source>
</evidence>
<comment type="caution">
    <text evidence="11">The sequence shown here is derived from an EMBL/GenBank/DDBJ whole genome shotgun (WGS) entry which is preliminary data.</text>
</comment>
<dbReference type="Gene3D" id="2.130.10.10">
    <property type="entry name" value="YVTN repeat-like/Quinoprotein amine dehydrogenase"/>
    <property type="match status" value="3"/>
</dbReference>
<evidence type="ECO:0000313" key="11">
    <source>
        <dbReference type="EMBL" id="KAH6590027.1"/>
    </source>
</evidence>
<comment type="subcellular location">
    <subcellularLocation>
        <location evidence="1">Nucleus</location>
    </subcellularLocation>
</comment>
<evidence type="ECO:0000256" key="2">
    <source>
        <dbReference type="ARBA" id="ARBA00007306"/>
    </source>
</evidence>
<dbReference type="InterPro" id="IPR001680">
    <property type="entry name" value="WD40_rpt"/>
</dbReference>
<keyword evidence="7" id="KW-0234">DNA repair</keyword>
<dbReference type="SUPFAM" id="SSF50978">
    <property type="entry name" value="WD40 repeat-like"/>
    <property type="match status" value="1"/>
</dbReference>
<name>A0ABQ8F0Q2_9FUNG</name>
<dbReference type="PANTHER" id="PTHR15271">
    <property type="entry name" value="CHROMATIN ASSEMBLY FACTOR 1 SUBUNIT B"/>
    <property type="match status" value="1"/>
</dbReference>
<dbReference type="PROSITE" id="PS50082">
    <property type="entry name" value="WD_REPEATS_2"/>
    <property type="match status" value="2"/>
</dbReference>
<comment type="similarity">
    <text evidence="2">Belongs to the WD repeat HIR1 family.</text>
</comment>
<evidence type="ECO:0000256" key="9">
    <source>
        <dbReference type="PROSITE-ProRule" id="PRU00221"/>
    </source>
</evidence>
<dbReference type="InterPro" id="IPR045145">
    <property type="entry name" value="PTHR15271"/>
</dbReference>
<dbReference type="Proteomes" id="UP001648503">
    <property type="component" value="Unassembled WGS sequence"/>
</dbReference>
<keyword evidence="6" id="KW-0156">Chromatin regulator</keyword>
<evidence type="ECO:0000256" key="7">
    <source>
        <dbReference type="ARBA" id="ARBA00023204"/>
    </source>
</evidence>
<gene>
    <name evidence="11" type="ORF">BASA50_009729</name>
</gene>
<proteinExistence type="inferred from homology"/>
<dbReference type="PROSITE" id="PS50294">
    <property type="entry name" value="WD_REPEATS_REGION"/>
    <property type="match status" value="1"/>
</dbReference>
<evidence type="ECO:0000256" key="8">
    <source>
        <dbReference type="ARBA" id="ARBA00023242"/>
    </source>
</evidence>
<evidence type="ECO:0000313" key="12">
    <source>
        <dbReference type="Proteomes" id="UP001648503"/>
    </source>
</evidence>
<sequence length="543" mass="59454">MRAKTLQILWHDRRPVFSIDFEPTPGGRLATCGGDSCVRIWRVVRTNMQPPEMEFLATLSRHAAEVNCVRWCPTGGLIASGGDDGTVLIWQQCEQRQESMLEDEDESIQTWRMISLLRGASSDLYDLSWSPDGRFIISACVDNTYKCIHVLTDHQHFVQGVAWDPLQQFIATQSSDRSMIIYALNTSKNGGLRTTLLSRHSKTDLAKLKPKSSTLEHQGVEKTSDTGISSDIVDGATTLSGEEAVPAIDPLGVKSKNFRMFHDENLNSFFRRLAFSPDGSLLIVPAGLSREYTPTQCGGQTPSSSAESNLYPMNKTIGGTGATSDLHTVYVYGRSGLSSDPILHLPGHKTAAVAVRFNPNRYEMLQSTIDGGISPTILLPYRYIFAVATQDSVVVYDTQHTRPIAFFGNLHYATFTDVAWSPDGHTLIMSSADGFCSMVELDDEELGVIYKPVAHVSDVAESMPDTLASLNPSTNVAELSTIARLPAPPALVTVWVPKPTLPDPKDLETTSDDAPSLSVSPHIPKKRRIVPSFLGVTPSMKSL</sequence>
<evidence type="ECO:0000256" key="3">
    <source>
        <dbReference type="ARBA" id="ARBA00022574"/>
    </source>
</evidence>
<evidence type="ECO:0000256" key="4">
    <source>
        <dbReference type="ARBA" id="ARBA00022737"/>
    </source>
</evidence>
<feature type="domain" description="CAF1B/HIR1 beta-propeller" evidence="10">
    <location>
        <begin position="1"/>
        <end position="189"/>
    </location>
</feature>
<dbReference type="SMART" id="SM00320">
    <property type="entry name" value="WD40"/>
    <property type="match status" value="6"/>
</dbReference>
<feature type="repeat" description="WD" evidence="9">
    <location>
        <begin position="59"/>
        <end position="91"/>
    </location>
</feature>
<evidence type="ECO:0000256" key="5">
    <source>
        <dbReference type="ARBA" id="ARBA00022763"/>
    </source>
</evidence>
<keyword evidence="5" id="KW-0227">DNA damage</keyword>